<reference evidence="8 9" key="1">
    <citation type="submission" date="2020-05" db="EMBL/GenBank/DDBJ databases">
        <authorList>
            <person name="Casaregola S."/>
            <person name="Devillers H."/>
            <person name="Grondin C."/>
        </authorList>
    </citation>
    <scope>NUCLEOTIDE SEQUENCE [LARGE SCALE GENOMIC DNA]</scope>
    <source>
        <strain evidence="8 9">CLIB 1767</strain>
    </source>
</reference>
<dbReference type="PANTHER" id="PTHR46380">
    <property type="entry name" value="CYCLIN-D-BINDING MYB-LIKE TRANSCRIPTION FACTOR 1"/>
    <property type="match status" value="1"/>
</dbReference>
<dbReference type="InterPro" id="IPR009057">
    <property type="entry name" value="Homeodomain-like_sf"/>
</dbReference>
<proteinExistence type="predicted"/>
<dbReference type="GO" id="GO:0000976">
    <property type="term" value="F:transcription cis-regulatory region binding"/>
    <property type="evidence" value="ECO:0007669"/>
    <property type="project" value="TreeGrafter"/>
</dbReference>
<feature type="domain" description="Myb-like" evidence="6">
    <location>
        <begin position="400"/>
        <end position="445"/>
    </location>
</feature>
<dbReference type="FunFam" id="1.10.10.60:FF:000387">
    <property type="entry name" value="Replication termination factor 1"/>
    <property type="match status" value="1"/>
</dbReference>
<dbReference type="PROSITE" id="PS50090">
    <property type="entry name" value="MYB_LIKE"/>
    <property type="match status" value="2"/>
</dbReference>
<protein>
    <recommendedName>
        <fullName evidence="10">DNA-binding protein REB1</fullName>
    </recommendedName>
</protein>
<evidence type="ECO:0000256" key="3">
    <source>
        <dbReference type="ARBA" id="ARBA00023125"/>
    </source>
</evidence>
<dbReference type="SMART" id="SM00717">
    <property type="entry name" value="SANT"/>
    <property type="match status" value="3"/>
</dbReference>
<name>A0A8H2ZG81_9SACH</name>
<dbReference type="GO" id="GO:0031981">
    <property type="term" value="C:nuclear lumen"/>
    <property type="evidence" value="ECO:0007669"/>
    <property type="project" value="UniProtKB-ARBA"/>
</dbReference>
<sequence length="637" mass="72414">MPSHNVKREKHLNGSETRSDTQENGVSTHDSVEEAVLKYVRDGFQQNDLQKMSSDNGNGGNDQGDDENNEGKNNGNTSASAATNDDMSWYLKHDEDINQYDRQGASATNEDDSQAATSESVAMAAVAAAYASSSSTLGKSEKRKHKKTHRDNDGKKSKKHKKQKKNPETDIVKEDVTSIAVDPALATLDNDEGNDPSNNAQDQLVRKAIIDTDSITQNPDFQQYLNTDISTKDEPLTKKVTTEKTKKPKTKKSSDESDSATLVDPVSMEEPEVPTKNYNDLSKDYEGVLPKGVSITNVGLKTDKDTHLLQSAATDASKMIREGTQSTGKVFDAIEESALDQFIAEYSRIKGFSRKETCERIWTNGRRKDDFWINICKVLPYRTRSSIYKHVRRRYHIFEQRGKWTPEEDAELAKLCVEKEGQWSEVGKYLGRMPEDCRDRWRNYIKCGSKRASNKWTPEEEEKLKDVIARLIFDATGQKGDFPERKIDEVDEDGLEIEKSLPTMPKTKENQKKFQDIINWTLVSERMDGARSRIQCRYKWNKLVKKQAIQRIQNISEDTKKWTLEKLRDLGFTEDSQVDWDELATLCPDTEWSGLELKLSYEKLRTLVKDHKSKNINEISKELLGIIDGPLQGDKDS</sequence>
<dbReference type="PROSITE" id="PS51294">
    <property type="entry name" value="HTH_MYB"/>
    <property type="match status" value="2"/>
</dbReference>
<feature type="domain" description="Myb-like" evidence="6">
    <location>
        <begin position="448"/>
        <end position="544"/>
    </location>
</feature>
<dbReference type="PANTHER" id="PTHR46380:SF2">
    <property type="entry name" value="CYCLIN-D-BINDING MYB-LIKE TRANSCRIPTION FACTOR 1"/>
    <property type="match status" value="1"/>
</dbReference>
<comment type="subcellular location">
    <subcellularLocation>
        <location evidence="1">Nucleus</location>
    </subcellularLocation>
</comment>
<dbReference type="Proteomes" id="UP000644660">
    <property type="component" value="Unassembled WGS sequence"/>
</dbReference>
<organism evidence="8 9">
    <name type="scientific">Maudiozyma barnettii</name>
    <dbReference type="NCBI Taxonomy" id="61262"/>
    <lineage>
        <taxon>Eukaryota</taxon>
        <taxon>Fungi</taxon>
        <taxon>Dikarya</taxon>
        <taxon>Ascomycota</taxon>
        <taxon>Saccharomycotina</taxon>
        <taxon>Saccharomycetes</taxon>
        <taxon>Saccharomycetales</taxon>
        <taxon>Saccharomycetaceae</taxon>
        <taxon>Maudiozyma</taxon>
    </lineage>
</organism>
<dbReference type="GO" id="GO:0000785">
    <property type="term" value="C:chromatin"/>
    <property type="evidence" value="ECO:0007669"/>
    <property type="project" value="UniProtKB-ARBA"/>
</dbReference>
<dbReference type="SUPFAM" id="SSF46689">
    <property type="entry name" value="Homeodomain-like"/>
    <property type="match status" value="1"/>
</dbReference>
<dbReference type="InterPro" id="IPR001005">
    <property type="entry name" value="SANT/Myb"/>
</dbReference>
<feature type="domain" description="HTH myb-type" evidence="7">
    <location>
        <begin position="396"/>
        <end position="449"/>
    </location>
</feature>
<feature type="domain" description="HTH myb-type" evidence="7">
    <location>
        <begin position="519"/>
        <end position="548"/>
    </location>
</feature>
<evidence type="ECO:0000259" key="7">
    <source>
        <dbReference type="PROSITE" id="PS51294"/>
    </source>
</evidence>
<keyword evidence="9" id="KW-1185">Reference proteome</keyword>
<dbReference type="EMBL" id="CAEFZW010000002">
    <property type="protein sequence ID" value="CAB4253135.1"/>
    <property type="molecule type" value="Genomic_DNA"/>
</dbReference>
<dbReference type="CDD" id="cd00167">
    <property type="entry name" value="SANT"/>
    <property type="match status" value="1"/>
</dbReference>
<feature type="compositionally biased region" description="Low complexity" evidence="5">
    <location>
        <begin position="115"/>
        <end position="135"/>
    </location>
</feature>
<feature type="compositionally biased region" description="Low complexity" evidence="5">
    <location>
        <begin position="71"/>
        <end position="84"/>
    </location>
</feature>
<evidence type="ECO:0000256" key="4">
    <source>
        <dbReference type="ARBA" id="ARBA00023242"/>
    </source>
</evidence>
<feature type="region of interest" description="Disordered" evidence="5">
    <location>
        <begin position="239"/>
        <end position="281"/>
    </location>
</feature>
<dbReference type="OrthoDB" id="39591at2759"/>
<keyword evidence="3" id="KW-0238">DNA-binding</keyword>
<dbReference type="InterPro" id="IPR017930">
    <property type="entry name" value="Myb_dom"/>
</dbReference>
<evidence type="ECO:0000256" key="1">
    <source>
        <dbReference type="ARBA" id="ARBA00004123"/>
    </source>
</evidence>
<dbReference type="RefSeq" id="XP_041405173.1">
    <property type="nucleotide sequence ID" value="XM_041549239.1"/>
</dbReference>
<evidence type="ECO:0000256" key="2">
    <source>
        <dbReference type="ARBA" id="ARBA00022737"/>
    </source>
</evidence>
<dbReference type="Pfam" id="PF13921">
    <property type="entry name" value="Myb_DNA-bind_6"/>
    <property type="match status" value="1"/>
</dbReference>
<feature type="compositionally biased region" description="Basic residues" evidence="5">
    <location>
        <begin position="1"/>
        <end position="10"/>
    </location>
</feature>
<dbReference type="GO" id="GO:0006353">
    <property type="term" value="P:DNA-templated transcription termination"/>
    <property type="evidence" value="ECO:0007669"/>
    <property type="project" value="UniProtKB-ARBA"/>
</dbReference>
<evidence type="ECO:0000313" key="8">
    <source>
        <dbReference type="EMBL" id="CAB4253135.1"/>
    </source>
</evidence>
<keyword evidence="4" id="KW-0539">Nucleus</keyword>
<evidence type="ECO:0008006" key="10">
    <source>
        <dbReference type="Google" id="ProtNLM"/>
    </source>
</evidence>
<feature type="compositionally biased region" description="Basic and acidic residues" evidence="5">
    <location>
        <begin position="11"/>
        <end position="21"/>
    </location>
</feature>
<accession>A0A8H2ZG81</accession>
<dbReference type="GeneID" id="64856289"/>
<dbReference type="InterPro" id="IPR051651">
    <property type="entry name" value="DMTF1_DNA-bind_reg"/>
</dbReference>
<evidence type="ECO:0000256" key="5">
    <source>
        <dbReference type="SAM" id="MobiDB-lite"/>
    </source>
</evidence>
<feature type="compositionally biased region" description="Basic and acidic residues" evidence="5">
    <location>
        <begin position="165"/>
        <end position="176"/>
    </location>
</feature>
<evidence type="ECO:0000313" key="9">
    <source>
        <dbReference type="Proteomes" id="UP000644660"/>
    </source>
</evidence>
<evidence type="ECO:0000259" key="6">
    <source>
        <dbReference type="PROSITE" id="PS50090"/>
    </source>
</evidence>
<feature type="region of interest" description="Disordered" evidence="5">
    <location>
        <begin position="1"/>
        <end position="178"/>
    </location>
</feature>
<feature type="compositionally biased region" description="Basic and acidic residues" evidence="5">
    <location>
        <begin position="30"/>
        <end position="41"/>
    </location>
</feature>
<dbReference type="GO" id="GO:0003700">
    <property type="term" value="F:DNA-binding transcription factor activity"/>
    <property type="evidence" value="ECO:0007669"/>
    <property type="project" value="TreeGrafter"/>
</dbReference>
<keyword evidence="2" id="KW-0677">Repeat</keyword>
<feature type="compositionally biased region" description="Polar residues" evidence="5">
    <location>
        <begin position="44"/>
        <end position="54"/>
    </location>
</feature>
<dbReference type="Gene3D" id="1.10.10.60">
    <property type="entry name" value="Homeodomain-like"/>
    <property type="match status" value="2"/>
</dbReference>
<comment type="caution">
    <text evidence="8">The sequence shown here is derived from an EMBL/GenBank/DDBJ whole genome shotgun (WGS) entry which is preliminary data.</text>
</comment>
<dbReference type="AlphaFoldDB" id="A0A8H2ZG81"/>
<gene>
    <name evidence="8" type="ORF">KABA2_02S12540</name>
</gene>